<dbReference type="EMBL" id="ML977174">
    <property type="protein sequence ID" value="KAF1983588.1"/>
    <property type="molecule type" value="Genomic_DNA"/>
</dbReference>
<keyword evidence="2" id="KW-1185">Reference proteome</keyword>
<evidence type="ECO:0000313" key="2">
    <source>
        <dbReference type="Proteomes" id="UP000800041"/>
    </source>
</evidence>
<reference evidence="1" key="1">
    <citation type="journal article" date="2020" name="Stud. Mycol.">
        <title>101 Dothideomycetes genomes: a test case for predicting lifestyles and emergence of pathogens.</title>
        <authorList>
            <person name="Haridas S."/>
            <person name="Albert R."/>
            <person name="Binder M."/>
            <person name="Bloem J."/>
            <person name="Labutti K."/>
            <person name="Salamov A."/>
            <person name="Andreopoulos B."/>
            <person name="Baker S."/>
            <person name="Barry K."/>
            <person name="Bills G."/>
            <person name="Bluhm B."/>
            <person name="Cannon C."/>
            <person name="Castanera R."/>
            <person name="Culley D."/>
            <person name="Daum C."/>
            <person name="Ezra D."/>
            <person name="Gonzalez J."/>
            <person name="Henrissat B."/>
            <person name="Kuo A."/>
            <person name="Liang C."/>
            <person name="Lipzen A."/>
            <person name="Lutzoni F."/>
            <person name="Magnuson J."/>
            <person name="Mondo S."/>
            <person name="Nolan M."/>
            <person name="Ohm R."/>
            <person name="Pangilinan J."/>
            <person name="Park H.-J."/>
            <person name="Ramirez L."/>
            <person name="Alfaro M."/>
            <person name="Sun H."/>
            <person name="Tritt A."/>
            <person name="Yoshinaga Y."/>
            <person name="Zwiers L.-H."/>
            <person name="Turgeon B."/>
            <person name="Goodwin S."/>
            <person name="Spatafora J."/>
            <person name="Crous P."/>
            <person name="Grigoriev I."/>
        </authorList>
    </citation>
    <scope>NUCLEOTIDE SEQUENCE</scope>
    <source>
        <strain evidence="1">CBS 113979</strain>
    </source>
</reference>
<proteinExistence type="predicted"/>
<name>A0A6G1GS60_9PEZI</name>
<gene>
    <name evidence="1" type="ORF">K402DRAFT_164805</name>
</gene>
<accession>A0A6G1GS60</accession>
<evidence type="ECO:0000313" key="1">
    <source>
        <dbReference type="EMBL" id="KAF1983588.1"/>
    </source>
</evidence>
<protein>
    <submittedName>
        <fullName evidence="1">Uncharacterized protein</fullName>
    </submittedName>
</protein>
<organism evidence="1 2">
    <name type="scientific">Aulographum hederae CBS 113979</name>
    <dbReference type="NCBI Taxonomy" id="1176131"/>
    <lineage>
        <taxon>Eukaryota</taxon>
        <taxon>Fungi</taxon>
        <taxon>Dikarya</taxon>
        <taxon>Ascomycota</taxon>
        <taxon>Pezizomycotina</taxon>
        <taxon>Dothideomycetes</taxon>
        <taxon>Pleosporomycetidae</taxon>
        <taxon>Aulographales</taxon>
        <taxon>Aulographaceae</taxon>
    </lineage>
</organism>
<dbReference type="Proteomes" id="UP000800041">
    <property type="component" value="Unassembled WGS sequence"/>
</dbReference>
<dbReference type="AlphaFoldDB" id="A0A6G1GS60"/>
<sequence length="299" mass="32667">MSPAEHLHSLSTLSRRLLPKKDVGGTEWRKAFRGEVKLSPIADDYAATLNANCIDSGPKMSTPQPPIQYPHTTPSRSLMHAAESTGKSLRSGRPRGMGRRCVPEPWSCRGGSSHSSSHGVGCVLGSIRMILGDSRPRRGFMRRRETKLEAVYLSYLGCTRIEGSRHFTEINTLAPRGSLLCARRGGRGTGLSCDPNTKATHLLVALCTSPCLLHIQSHGGAVKSETHFWNQGRRFASTKRPEGETSNDGTNFRGEVFFSSSPNLTWSECQFSGARARCGLVNLVAPKDRPALHCQRKAS</sequence>